<dbReference type="RefSeq" id="WP_283405140.1">
    <property type="nucleotide sequence ID" value="NZ_FXUI01000002.1"/>
</dbReference>
<dbReference type="Proteomes" id="UP001157910">
    <property type="component" value="Unassembled WGS sequence"/>
</dbReference>
<dbReference type="EMBL" id="FXUI01000002">
    <property type="protein sequence ID" value="SMP55767.1"/>
    <property type="molecule type" value="Genomic_DNA"/>
</dbReference>
<gene>
    <name evidence="2" type="ORF">SAMN06296065_10234</name>
</gene>
<proteinExistence type="predicted"/>
<keyword evidence="3" id="KW-1185">Reference proteome</keyword>
<evidence type="ECO:0000313" key="2">
    <source>
        <dbReference type="EMBL" id="SMP55767.1"/>
    </source>
</evidence>
<accession>A0ABY1Q4R6</accession>
<evidence type="ECO:0000256" key="1">
    <source>
        <dbReference type="SAM" id="SignalP"/>
    </source>
</evidence>
<evidence type="ECO:0000313" key="3">
    <source>
        <dbReference type="Proteomes" id="UP001157910"/>
    </source>
</evidence>
<reference evidence="2 3" key="1">
    <citation type="submission" date="2017-05" db="EMBL/GenBank/DDBJ databases">
        <authorList>
            <person name="Varghese N."/>
            <person name="Submissions S."/>
        </authorList>
    </citation>
    <scope>NUCLEOTIDE SEQUENCE [LARGE SCALE GENOMIC DNA]</scope>
    <source>
        <strain evidence="2 3">SM16</strain>
    </source>
</reference>
<sequence length="44" mass="4383">MAKTILAAASVSFLAAVLMSHVASTKAVASGGAMQAYAAEVETR</sequence>
<name>A0ABY1Q4R6_9SPHN</name>
<organism evidence="2 3">
    <name type="scientific">Novosphingobium panipatense</name>
    <dbReference type="NCBI Taxonomy" id="428991"/>
    <lineage>
        <taxon>Bacteria</taxon>
        <taxon>Pseudomonadati</taxon>
        <taxon>Pseudomonadota</taxon>
        <taxon>Alphaproteobacteria</taxon>
        <taxon>Sphingomonadales</taxon>
        <taxon>Sphingomonadaceae</taxon>
        <taxon>Novosphingobium</taxon>
    </lineage>
</organism>
<keyword evidence="1" id="KW-0732">Signal</keyword>
<feature type="signal peptide" evidence="1">
    <location>
        <begin position="1"/>
        <end position="29"/>
    </location>
</feature>
<protein>
    <submittedName>
        <fullName evidence="2">Uncharacterized protein</fullName>
    </submittedName>
</protein>
<comment type="caution">
    <text evidence="2">The sequence shown here is derived from an EMBL/GenBank/DDBJ whole genome shotgun (WGS) entry which is preliminary data.</text>
</comment>
<feature type="chain" id="PRO_5047232419" evidence="1">
    <location>
        <begin position="30"/>
        <end position="44"/>
    </location>
</feature>